<feature type="domain" description="CYTH" evidence="1">
    <location>
        <begin position="3"/>
        <end position="171"/>
    </location>
</feature>
<evidence type="ECO:0000259" key="1">
    <source>
        <dbReference type="PROSITE" id="PS51707"/>
    </source>
</evidence>
<dbReference type="SMART" id="SM01118">
    <property type="entry name" value="CYTH"/>
    <property type="match status" value="1"/>
</dbReference>
<name>A0A2H3NL23_9BACT</name>
<dbReference type="EMBL" id="PDEP01000007">
    <property type="protein sequence ID" value="PEN06710.1"/>
    <property type="molecule type" value="Genomic_DNA"/>
</dbReference>
<dbReference type="Pfam" id="PF01928">
    <property type="entry name" value="CYTH"/>
    <property type="match status" value="1"/>
</dbReference>
<reference evidence="2 3" key="1">
    <citation type="submission" date="2017-10" db="EMBL/GenBank/DDBJ databases">
        <title>Draft genome of Longimonas halophila.</title>
        <authorList>
            <person name="Goh K.M."/>
            <person name="Shamsir M.S."/>
            <person name="Lim S.W."/>
        </authorList>
    </citation>
    <scope>NUCLEOTIDE SEQUENCE [LARGE SCALE GENOMIC DNA]</scope>
    <source>
        <strain evidence="2 3">KCTC 42399</strain>
    </source>
</reference>
<dbReference type="OrthoDB" id="271656at2"/>
<dbReference type="PANTHER" id="PTHR21028:SF2">
    <property type="entry name" value="CYTH DOMAIN-CONTAINING PROTEIN"/>
    <property type="match status" value="1"/>
</dbReference>
<dbReference type="CDD" id="cd07890">
    <property type="entry name" value="CYTH-like_AC_IV-like"/>
    <property type="match status" value="1"/>
</dbReference>
<dbReference type="PROSITE" id="PS51707">
    <property type="entry name" value="CYTH"/>
    <property type="match status" value="1"/>
</dbReference>
<dbReference type="PANTHER" id="PTHR21028">
    <property type="entry name" value="SI:CH211-156B7.4"/>
    <property type="match status" value="1"/>
</dbReference>
<dbReference type="InterPro" id="IPR023577">
    <property type="entry name" value="CYTH_domain"/>
</dbReference>
<dbReference type="InterPro" id="IPR008173">
    <property type="entry name" value="Adenylyl_cyclase_CyaB"/>
</dbReference>
<dbReference type="RefSeq" id="WP_098062236.1">
    <property type="nucleotide sequence ID" value="NZ_PDEP01000007.1"/>
</dbReference>
<evidence type="ECO:0000313" key="3">
    <source>
        <dbReference type="Proteomes" id="UP000221024"/>
    </source>
</evidence>
<dbReference type="InterPro" id="IPR033469">
    <property type="entry name" value="CYTH-like_dom_sf"/>
</dbReference>
<protein>
    <submittedName>
        <fullName evidence="2">Adenylate cyclase</fullName>
    </submittedName>
</protein>
<keyword evidence="3" id="KW-1185">Reference proteome</keyword>
<dbReference type="Proteomes" id="UP000221024">
    <property type="component" value="Unassembled WGS sequence"/>
</dbReference>
<evidence type="ECO:0000313" key="2">
    <source>
        <dbReference type="EMBL" id="PEN06710.1"/>
    </source>
</evidence>
<organism evidence="2 3">
    <name type="scientific">Longimonas halophila</name>
    <dbReference type="NCBI Taxonomy" id="1469170"/>
    <lineage>
        <taxon>Bacteria</taxon>
        <taxon>Pseudomonadati</taxon>
        <taxon>Rhodothermota</taxon>
        <taxon>Rhodothermia</taxon>
        <taxon>Rhodothermales</taxon>
        <taxon>Salisaetaceae</taxon>
        <taxon>Longimonas</taxon>
    </lineage>
</organism>
<dbReference type="Gene3D" id="2.40.320.10">
    <property type="entry name" value="Hypothetical Protein Pfu-838710-001"/>
    <property type="match status" value="1"/>
</dbReference>
<accession>A0A2H3NL23</accession>
<sequence length="176" mass="19768">MRHLNVEIKVRVDDLEPFRKRLEAMEAAYTGTDTQRDTYFVVPEGRLKVREGTIEQGIIFYNRPDQAGPKPSQIERTDPGKALAAVHAVLQAALPVDVVVEKTRSIYWVDQVKVHLDELPGLGSFVELEAVDTEGTASESDLHAMCTELMEDLHIPTDALVDRSYSDLVREHNNEA</sequence>
<comment type="caution">
    <text evidence="2">The sequence shown here is derived from an EMBL/GenBank/DDBJ whole genome shotgun (WGS) entry which is preliminary data.</text>
</comment>
<dbReference type="SUPFAM" id="SSF55154">
    <property type="entry name" value="CYTH-like phosphatases"/>
    <property type="match status" value="1"/>
</dbReference>
<gene>
    <name evidence="2" type="ORF">CRI93_08710</name>
</gene>
<dbReference type="AlphaFoldDB" id="A0A2H3NL23"/>
<proteinExistence type="predicted"/>